<dbReference type="GO" id="GO:0016705">
    <property type="term" value="F:oxidoreductase activity, acting on paired donors, with incorporation or reduction of molecular oxygen"/>
    <property type="evidence" value="ECO:0007669"/>
    <property type="project" value="InterPro"/>
</dbReference>
<dbReference type="EMBL" id="HBKQ01004377">
    <property type="protein sequence ID" value="CAE2206831.1"/>
    <property type="molecule type" value="Transcribed_RNA"/>
</dbReference>
<evidence type="ECO:0000313" key="2">
    <source>
        <dbReference type="EMBL" id="CAE2206831.1"/>
    </source>
</evidence>
<evidence type="ECO:0008006" key="3">
    <source>
        <dbReference type="Google" id="ProtNLM"/>
    </source>
</evidence>
<proteinExistence type="inferred from homology"/>
<organism evidence="2">
    <name type="scientific">Odontella aurita</name>
    <dbReference type="NCBI Taxonomy" id="265563"/>
    <lineage>
        <taxon>Eukaryota</taxon>
        <taxon>Sar</taxon>
        <taxon>Stramenopiles</taxon>
        <taxon>Ochrophyta</taxon>
        <taxon>Bacillariophyta</taxon>
        <taxon>Mediophyceae</taxon>
        <taxon>Biddulphiophycidae</taxon>
        <taxon>Eupodiscales</taxon>
        <taxon>Odontellaceae</taxon>
        <taxon>Odontella</taxon>
    </lineage>
</organism>
<comment type="similarity">
    <text evidence="1">Belongs to the cytochrome P450 family.</text>
</comment>
<dbReference type="PANTHER" id="PTHR24305">
    <property type="entry name" value="CYTOCHROME P450"/>
    <property type="match status" value="1"/>
</dbReference>
<dbReference type="InterPro" id="IPR050121">
    <property type="entry name" value="Cytochrome_P450_monoxygenase"/>
</dbReference>
<dbReference type="PANTHER" id="PTHR24305:SF166">
    <property type="entry name" value="CYTOCHROME P450 12A4, MITOCHONDRIAL-RELATED"/>
    <property type="match status" value="1"/>
</dbReference>
<dbReference type="GO" id="GO:0004497">
    <property type="term" value="F:monooxygenase activity"/>
    <property type="evidence" value="ECO:0007669"/>
    <property type="project" value="InterPro"/>
</dbReference>
<evidence type="ECO:0000256" key="1">
    <source>
        <dbReference type="ARBA" id="ARBA00010617"/>
    </source>
</evidence>
<dbReference type="Gene3D" id="1.10.630.10">
    <property type="entry name" value="Cytochrome P450"/>
    <property type="match status" value="1"/>
</dbReference>
<dbReference type="Pfam" id="PF00067">
    <property type="entry name" value="p450"/>
    <property type="match status" value="1"/>
</dbReference>
<dbReference type="GO" id="GO:0020037">
    <property type="term" value="F:heme binding"/>
    <property type="evidence" value="ECO:0007669"/>
    <property type="project" value="InterPro"/>
</dbReference>
<dbReference type="InterPro" id="IPR036396">
    <property type="entry name" value="Cyt_P450_sf"/>
</dbReference>
<reference evidence="2" key="1">
    <citation type="submission" date="2021-01" db="EMBL/GenBank/DDBJ databases">
        <authorList>
            <person name="Corre E."/>
            <person name="Pelletier E."/>
            <person name="Niang G."/>
            <person name="Scheremetjew M."/>
            <person name="Finn R."/>
            <person name="Kale V."/>
            <person name="Holt S."/>
            <person name="Cochrane G."/>
            <person name="Meng A."/>
            <person name="Brown T."/>
            <person name="Cohen L."/>
        </authorList>
    </citation>
    <scope>NUCLEOTIDE SEQUENCE</scope>
    <source>
        <strain evidence="2">Isolate 1302-5</strain>
    </source>
</reference>
<sequence>MLQSKESPVNSEQFCTDFTLDVAWKQILGFDLAEDEILAFQEAVNTLVGGFADLRVVFNVFAESTPAFKARDCLINKIEDRIDFLRLNGLDSSTLSGMVFATDEEDSSLKLTQEEIVENSMLLILAWTETSATTLTNAMLCLGLNQDVWMKLVEEQQKMRAKHGEELTRGALDKECPYLDAVVRETMIIKPISSGAPRFLMGLQL</sequence>
<dbReference type="InterPro" id="IPR001128">
    <property type="entry name" value="Cyt_P450"/>
</dbReference>
<dbReference type="AlphaFoldDB" id="A0A7S4HR57"/>
<dbReference type="GO" id="GO:0005506">
    <property type="term" value="F:iron ion binding"/>
    <property type="evidence" value="ECO:0007669"/>
    <property type="project" value="InterPro"/>
</dbReference>
<protein>
    <recommendedName>
        <fullName evidence="3">Cytochrome P450</fullName>
    </recommendedName>
</protein>
<gene>
    <name evidence="2" type="ORF">OAUR00152_LOCUS2993</name>
</gene>
<name>A0A7S4HR57_9STRA</name>
<accession>A0A7S4HR57</accession>
<dbReference type="SUPFAM" id="SSF48264">
    <property type="entry name" value="Cytochrome P450"/>
    <property type="match status" value="1"/>
</dbReference>